<dbReference type="KEGG" id="pcw:110196648"/>
<keyword evidence="1" id="KW-0479">Metal-binding</keyword>
<evidence type="ECO:0000313" key="10">
    <source>
        <dbReference type="RefSeq" id="XP_020825672.1"/>
    </source>
</evidence>
<dbReference type="SUPFAM" id="SSF57667">
    <property type="entry name" value="beta-beta-alpha zinc fingers"/>
    <property type="match status" value="3"/>
</dbReference>
<organism evidence="9 10">
    <name type="scientific">Phascolarctos cinereus</name>
    <name type="common">Koala</name>
    <dbReference type="NCBI Taxonomy" id="38626"/>
    <lineage>
        <taxon>Eukaryota</taxon>
        <taxon>Metazoa</taxon>
        <taxon>Chordata</taxon>
        <taxon>Craniata</taxon>
        <taxon>Vertebrata</taxon>
        <taxon>Euteleostomi</taxon>
        <taxon>Mammalia</taxon>
        <taxon>Metatheria</taxon>
        <taxon>Diprotodontia</taxon>
        <taxon>Phascolarctidae</taxon>
        <taxon>Phascolarctos</taxon>
    </lineage>
</organism>
<proteinExistence type="predicted"/>
<gene>
    <name evidence="10" type="primary">LOC110196648</name>
</gene>
<dbReference type="InterPro" id="IPR013087">
    <property type="entry name" value="Znf_C2H2_type"/>
</dbReference>
<keyword evidence="9" id="KW-1185">Reference proteome</keyword>
<accession>A0A6P5IU88</accession>
<evidence type="ECO:0000259" key="7">
    <source>
        <dbReference type="PROSITE" id="PS50157"/>
    </source>
</evidence>
<reference evidence="10" key="1">
    <citation type="submission" date="2025-08" db="UniProtKB">
        <authorList>
            <consortium name="RefSeq"/>
        </authorList>
    </citation>
    <scope>IDENTIFICATION</scope>
    <source>
        <tissue evidence="10">Spleen</tissue>
    </source>
</reference>
<dbReference type="InterPro" id="IPR036236">
    <property type="entry name" value="Znf_C2H2_sf"/>
</dbReference>
<dbReference type="GO" id="GO:0008270">
    <property type="term" value="F:zinc ion binding"/>
    <property type="evidence" value="ECO:0007669"/>
    <property type="project" value="UniProtKB-KW"/>
</dbReference>
<evidence type="ECO:0000259" key="8">
    <source>
        <dbReference type="PROSITE" id="PS50805"/>
    </source>
</evidence>
<dbReference type="Gene3D" id="3.30.160.60">
    <property type="entry name" value="Classic Zinc Finger"/>
    <property type="match status" value="4"/>
</dbReference>
<dbReference type="PROSITE" id="PS50157">
    <property type="entry name" value="ZINC_FINGER_C2H2_2"/>
    <property type="match status" value="3"/>
</dbReference>
<evidence type="ECO:0000256" key="2">
    <source>
        <dbReference type="ARBA" id="ARBA00022737"/>
    </source>
</evidence>
<evidence type="ECO:0000256" key="4">
    <source>
        <dbReference type="ARBA" id="ARBA00022833"/>
    </source>
</evidence>
<dbReference type="SMART" id="SM00355">
    <property type="entry name" value="ZnF_C2H2"/>
    <property type="match status" value="3"/>
</dbReference>
<dbReference type="PANTHER" id="PTHR24377">
    <property type="entry name" value="IP01015P-RELATED"/>
    <property type="match status" value="1"/>
</dbReference>
<sequence>MLENFGNLVCMGLAGSKPDVIHQLEQGEVAWRPREGLSRSSGPDWETRLENKEFISALGTFIEESSREKLRVDRPCVLKLREAWECDANLKSLQNHEEKHSSEVKITQRKWCSKVKNQEYTKNGRSFGLESVFFSKLIAPKDNENDNSFNNHSDLMENHRLCTDEKPYDYIECGKTFLWSTELTTREIILKRNLLNVRAMLTSHQRIHTAEKPYEWNECGNACQWRSLIVVHHRIHTGEKLFKCNECRKAFGLGGQLTSHQKFHTGKNHYEYNECGKTFCRRSHLIGHKTYHSREKLYECDGWEKSF</sequence>
<keyword evidence="5" id="KW-0539">Nucleus</keyword>
<evidence type="ECO:0000313" key="9">
    <source>
        <dbReference type="Proteomes" id="UP000515140"/>
    </source>
</evidence>
<dbReference type="PROSITE" id="PS00028">
    <property type="entry name" value="ZINC_FINGER_C2H2_1"/>
    <property type="match status" value="1"/>
</dbReference>
<dbReference type="InterPro" id="IPR001909">
    <property type="entry name" value="KRAB"/>
</dbReference>
<dbReference type="FunFam" id="3.30.160.60:FF:000690">
    <property type="entry name" value="Zinc finger protein 354C"/>
    <property type="match status" value="1"/>
</dbReference>
<name>A0A6P5IU88_PHACI</name>
<keyword evidence="4" id="KW-0862">Zinc</keyword>
<keyword evidence="2" id="KW-0677">Repeat</keyword>
<evidence type="ECO:0000256" key="5">
    <source>
        <dbReference type="ARBA" id="ARBA00023242"/>
    </source>
</evidence>
<dbReference type="InterPro" id="IPR050826">
    <property type="entry name" value="Krueppel_C2H2_ZnFinger"/>
</dbReference>
<keyword evidence="3 6" id="KW-0863">Zinc-finger</keyword>
<dbReference type="FunFam" id="3.30.160.60:FF:002343">
    <property type="entry name" value="Zinc finger protein 33A"/>
    <property type="match status" value="1"/>
</dbReference>
<evidence type="ECO:0000256" key="6">
    <source>
        <dbReference type="PROSITE-ProRule" id="PRU00042"/>
    </source>
</evidence>
<dbReference type="AlphaFoldDB" id="A0A6P5IU88"/>
<dbReference type="GO" id="GO:0006355">
    <property type="term" value="P:regulation of DNA-templated transcription"/>
    <property type="evidence" value="ECO:0007669"/>
    <property type="project" value="InterPro"/>
</dbReference>
<dbReference type="InParanoid" id="A0A6P5IU88"/>
<feature type="domain" description="C2H2-type" evidence="7">
    <location>
        <begin position="214"/>
        <end position="241"/>
    </location>
</feature>
<dbReference type="GeneID" id="110196648"/>
<feature type="domain" description="C2H2-type" evidence="7">
    <location>
        <begin position="242"/>
        <end position="269"/>
    </location>
</feature>
<feature type="domain" description="C2H2-type" evidence="7">
    <location>
        <begin position="270"/>
        <end position="297"/>
    </location>
</feature>
<feature type="domain" description="KRAB" evidence="8">
    <location>
        <begin position="1"/>
        <end position="43"/>
    </location>
</feature>
<evidence type="ECO:0000256" key="3">
    <source>
        <dbReference type="ARBA" id="ARBA00022771"/>
    </source>
</evidence>
<dbReference type="Proteomes" id="UP000515140">
    <property type="component" value="Unplaced"/>
</dbReference>
<evidence type="ECO:0000256" key="1">
    <source>
        <dbReference type="ARBA" id="ARBA00022723"/>
    </source>
</evidence>
<dbReference type="RefSeq" id="XP_020825672.1">
    <property type="nucleotide sequence ID" value="XM_020970013.1"/>
</dbReference>
<dbReference type="PROSITE" id="PS50805">
    <property type="entry name" value="KRAB"/>
    <property type="match status" value="1"/>
</dbReference>
<protein>
    <submittedName>
        <fullName evidence="10">Zinc finger protein 583-like</fullName>
    </submittedName>
</protein>